<evidence type="ECO:0000259" key="3">
    <source>
        <dbReference type="SMART" id="SM01043"/>
    </source>
</evidence>
<feature type="compositionally biased region" description="Low complexity" evidence="1">
    <location>
        <begin position="617"/>
        <end position="628"/>
    </location>
</feature>
<feature type="region of interest" description="Disordered" evidence="1">
    <location>
        <begin position="615"/>
        <end position="653"/>
    </location>
</feature>
<dbReference type="SMART" id="SM01043">
    <property type="entry name" value="BTAD"/>
    <property type="match status" value="1"/>
</dbReference>
<evidence type="ECO:0000313" key="4">
    <source>
        <dbReference type="EMBL" id="WUP52900.1"/>
    </source>
</evidence>
<reference evidence="4" key="1">
    <citation type="submission" date="2022-10" db="EMBL/GenBank/DDBJ databases">
        <title>The complete genomes of actinobacterial strains from the NBC collection.</title>
        <authorList>
            <person name="Joergensen T.S."/>
            <person name="Alvarez Arevalo M."/>
            <person name="Sterndorff E.B."/>
            <person name="Faurdal D."/>
            <person name="Vuksanovic O."/>
            <person name="Mourched A.-S."/>
            <person name="Charusanti P."/>
            <person name="Shaw S."/>
            <person name="Blin K."/>
            <person name="Weber T."/>
        </authorList>
    </citation>
    <scope>NUCLEOTIDE SEQUENCE</scope>
    <source>
        <strain evidence="4">NBC_00256</strain>
    </source>
</reference>
<protein>
    <submittedName>
        <fullName evidence="4">Transcriptional regulator</fullName>
    </submittedName>
</protein>
<dbReference type="CDD" id="cd00118">
    <property type="entry name" value="LysM"/>
    <property type="match status" value="1"/>
</dbReference>
<feature type="transmembrane region" description="Helical" evidence="2">
    <location>
        <begin position="39"/>
        <end position="61"/>
    </location>
</feature>
<dbReference type="InterPro" id="IPR018392">
    <property type="entry name" value="LysM"/>
</dbReference>
<feature type="domain" description="Bacterial transcriptional activator" evidence="3">
    <location>
        <begin position="760"/>
        <end position="898"/>
    </location>
</feature>
<evidence type="ECO:0000256" key="2">
    <source>
        <dbReference type="SAM" id="Phobius"/>
    </source>
</evidence>
<feature type="compositionally biased region" description="Basic and acidic residues" evidence="1">
    <location>
        <begin position="635"/>
        <end position="645"/>
    </location>
</feature>
<dbReference type="Gene3D" id="1.25.40.10">
    <property type="entry name" value="Tetratricopeptide repeat domain"/>
    <property type="match status" value="1"/>
</dbReference>
<dbReference type="InterPro" id="IPR051677">
    <property type="entry name" value="AfsR-DnrI-RedD_regulator"/>
</dbReference>
<dbReference type="EMBL" id="CP108084">
    <property type="protein sequence ID" value="WUP52900.1"/>
    <property type="molecule type" value="Genomic_DNA"/>
</dbReference>
<sequence length="904" mass="95927">MSPDRGERLAEYGARATVHRPERAVPRRRGSLSRSLTKAARAVVGAGVFLLAVPAVLVSAGGNPVRRLPTWSQIPDWFARASGRFTPDVLVGAALWVMWLLWGTFALLLLAEVLAVLTRWRIPALRLPAPLHRLVFGLAGTAALAVTSGGAIEGTTARDQPTNSAAATERGGVPRQAAARGPAIIHVGDQRYVYTVERHDTLSKVAKEWLGDANRWPEICHLNKHRHFPGVGGILRDCDLIYPGWELRLPADARPPKAVTPATPTPRPTRPSASPSVDPAPPGSAGQKPATGPCATSSVAPSTPGSSSAAASTASRPAMTPVSPAVTDTAHPTTASDGVHLSAFTWLPWSLAAAISAAATLVWLQRRRRYTGEADADPPVELPPPVVQVRRAVAARNPTPPAADTDDRETTTLIPELASLPSGGVGLVGDGAHPAARAALVAVLASGGPHHPHARAEVVIDTATLAALLGPDATAFTPWPRLHVVDSIDGALTQIEAWLLHRSRILDDHALTDLDTLRQEAPDEEALPPVVLITAAPPANTCMRAKTALTLGADLNVSALLLGEWTHGTTIDVTSDGRATRASGSATEPIPPRLPVLETETAVQILATLREAQTGEPAALPSPGAPGSTVPLHASRTDTTSRDRPAPVAAPVDASSAVRARLRVLGPPRIDNITHPGRPLRAKALELAVFLACHPDGVTTRDIGEHLEPDARVSQADQRVHTNASNLRHVLGRAAVPEVRNAYVVKSGGRYRLDPATVDVDVWTLRDLLRAATTATGPRRRDLLTAACDLYCAPLADGQDYEWLPPHRETVRRWGAEAHLLLADDLIDTDPQAASELLDKAITLDRYHEALYTRAMRARHALGDADGIRTLLRALTRALADLDVEPQEATIALAHRLRSSLADG</sequence>
<name>A0ABZ1SEE5_9ACTN</name>
<evidence type="ECO:0000313" key="5">
    <source>
        <dbReference type="Proteomes" id="UP001432190"/>
    </source>
</evidence>
<feature type="transmembrane region" description="Helical" evidence="2">
    <location>
        <begin position="93"/>
        <end position="118"/>
    </location>
</feature>
<dbReference type="PANTHER" id="PTHR35807">
    <property type="entry name" value="TRANSCRIPTIONAL REGULATOR REDD-RELATED"/>
    <property type="match status" value="1"/>
</dbReference>
<dbReference type="SUPFAM" id="SSF48452">
    <property type="entry name" value="TPR-like"/>
    <property type="match status" value="1"/>
</dbReference>
<dbReference type="InterPro" id="IPR036779">
    <property type="entry name" value="LysM_dom_sf"/>
</dbReference>
<keyword evidence="2" id="KW-1133">Transmembrane helix</keyword>
<feature type="compositionally biased region" description="Polar residues" evidence="1">
    <location>
        <begin position="157"/>
        <end position="166"/>
    </location>
</feature>
<evidence type="ECO:0000256" key="1">
    <source>
        <dbReference type="SAM" id="MobiDB-lite"/>
    </source>
</evidence>
<organism evidence="4 5">
    <name type="scientific">Micromonospora globbae</name>
    <dbReference type="NCBI Taxonomy" id="1894969"/>
    <lineage>
        <taxon>Bacteria</taxon>
        <taxon>Bacillati</taxon>
        <taxon>Actinomycetota</taxon>
        <taxon>Actinomycetes</taxon>
        <taxon>Micromonosporales</taxon>
        <taxon>Micromonosporaceae</taxon>
        <taxon>Micromonospora</taxon>
    </lineage>
</organism>
<dbReference type="RefSeq" id="WP_328853707.1">
    <property type="nucleotide sequence ID" value="NZ_CP108084.1"/>
</dbReference>
<keyword evidence="2" id="KW-0472">Membrane</keyword>
<keyword evidence="2" id="KW-0812">Transmembrane</keyword>
<feature type="compositionally biased region" description="Low complexity" evidence="1">
    <location>
        <begin position="295"/>
        <end position="321"/>
    </location>
</feature>
<proteinExistence type="predicted"/>
<feature type="region of interest" description="Disordered" evidence="1">
    <location>
        <begin position="251"/>
        <end position="331"/>
    </location>
</feature>
<dbReference type="InterPro" id="IPR005158">
    <property type="entry name" value="BTAD"/>
</dbReference>
<feature type="region of interest" description="Disordered" evidence="1">
    <location>
        <begin position="153"/>
        <end position="177"/>
    </location>
</feature>
<dbReference type="Gene3D" id="3.10.350.10">
    <property type="entry name" value="LysM domain"/>
    <property type="match status" value="1"/>
</dbReference>
<feature type="transmembrane region" description="Helical" evidence="2">
    <location>
        <begin position="130"/>
        <end position="152"/>
    </location>
</feature>
<keyword evidence="5" id="KW-1185">Reference proteome</keyword>
<gene>
    <name evidence="4" type="ORF">OG994_12205</name>
</gene>
<dbReference type="Proteomes" id="UP001432190">
    <property type="component" value="Chromosome"/>
</dbReference>
<dbReference type="InterPro" id="IPR036388">
    <property type="entry name" value="WH-like_DNA-bd_sf"/>
</dbReference>
<dbReference type="InterPro" id="IPR011990">
    <property type="entry name" value="TPR-like_helical_dom_sf"/>
</dbReference>
<accession>A0ABZ1SEE5</accession>
<dbReference type="Gene3D" id="1.10.10.10">
    <property type="entry name" value="Winged helix-like DNA-binding domain superfamily/Winged helix DNA-binding domain"/>
    <property type="match status" value="1"/>
</dbReference>